<organism evidence="4 5">
    <name type="scientific">Crossiella cryophila</name>
    <dbReference type="NCBI Taxonomy" id="43355"/>
    <lineage>
        <taxon>Bacteria</taxon>
        <taxon>Bacillati</taxon>
        <taxon>Actinomycetota</taxon>
        <taxon>Actinomycetes</taxon>
        <taxon>Pseudonocardiales</taxon>
        <taxon>Pseudonocardiaceae</taxon>
        <taxon>Crossiella</taxon>
    </lineage>
</organism>
<proteinExistence type="predicted"/>
<keyword evidence="2" id="KW-1133">Transmembrane helix</keyword>
<comment type="caution">
    <text evidence="4">The sequence shown here is derived from an EMBL/GenBank/DDBJ whole genome shotgun (WGS) entry which is preliminary data.</text>
</comment>
<keyword evidence="2" id="KW-0812">Transmembrane</keyword>
<dbReference type="EMBL" id="JACHMH010000001">
    <property type="protein sequence ID" value="MBB4673894.1"/>
    <property type="molecule type" value="Genomic_DNA"/>
</dbReference>
<feature type="domain" description="DUF5666" evidence="3">
    <location>
        <begin position="166"/>
        <end position="216"/>
    </location>
</feature>
<feature type="domain" description="DUF5666" evidence="3">
    <location>
        <begin position="98"/>
        <end position="153"/>
    </location>
</feature>
<dbReference type="Proteomes" id="UP000533598">
    <property type="component" value="Unassembled WGS sequence"/>
</dbReference>
<reference evidence="4 5" key="1">
    <citation type="submission" date="2020-08" db="EMBL/GenBank/DDBJ databases">
        <title>Sequencing the genomes of 1000 actinobacteria strains.</title>
        <authorList>
            <person name="Klenk H.-P."/>
        </authorList>
    </citation>
    <scope>NUCLEOTIDE SEQUENCE [LARGE SCALE GENOMIC DNA]</scope>
    <source>
        <strain evidence="4 5">DSM 44230</strain>
    </source>
</reference>
<dbReference type="RefSeq" id="WP_184999955.1">
    <property type="nucleotide sequence ID" value="NZ_BAAAUI010000013.1"/>
</dbReference>
<evidence type="ECO:0000256" key="1">
    <source>
        <dbReference type="SAM" id="MobiDB-lite"/>
    </source>
</evidence>
<name>A0A7W7C639_9PSEU</name>
<evidence type="ECO:0000313" key="4">
    <source>
        <dbReference type="EMBL" id="MBB4673894.1"/>
    </source>
</evidence>
<keyword evidence="5" id="KW-1185">Reference proteome</keyword>
<sequence length="229" mass="23579">MNEEPLIVPVPEQPPVESAPPRRRGLRALGLVAVIGVAGAAVGAVLLGGLTGSAEPRGEIALAAEPEVLQVAAQDRQARGPKENKHRRVPADTTLLLGTVKSVTPGKLTVTRDGGGEVTVDTDARTRVRGNGQDALTGLQAGDRVAVRVTKENKALRVSAPKAHVTGTVTRLDGDRATVLGQSGLAVPVDLSAIQDKPKVGDLVSVRGDAADGGALLKAERLVQVPAKR</sequence>
<dbReference type="AlphaFoldDB" id="A0A7W7C639"/>
<protein>
    <recommendedName>
        <fullName evidence="3">DUF5666 domain-containing protein</fullName>
    </recommendedName>
</protein>
<feature type="region of interest" description="Disordered" evidence="1">
    <location>
        <begin position="1"/>
        <end position="21"/>
    </location>
</feature>
<feature type="transmembrane region" description="Helical" evidence="2">
    <location>
        <begin position="28"/>
        <end position="50"/>
    </location>
</feature>
<dbReference type="InterPro" id="IPR043724">
    <property type="entry name" value="DUF5666"/>
</dbReference>
<keyword evidence="2" id="KW-0472">Membrane</keyword>
<evidence type="ECO:0000256" key="2">
    <source>
        <dbReference type="SAM" id="Phobius"/>
    </source>
</evidence>
<dbReference type="Pfam" id="PF18914">
    <property type="entry name" value="DUF5666"/>
    <property type="match status" value="2"/>
</dbReference>
<evidence type="ECO:0000313" key="5">
    <source>
        <dbReference type="Proteomes" id="UP000533598"/>
    </source>
</evidence>
<gene>
    <name evidence="4" type="ORF">HNR67_000012</name>
</gene>
<evidence type="ECO:0000259" key="3">
    <source>
        <dbReference type="Pfam" id="PF18914"/>
    </source>
</evidence>
<accession>A0A7W7C639</accession>